<dbReference type="AlphaFoldDB" id="A0AAJ2GZH0"/>
<reference evidence="1" key="1">
    <citation type="submission" date="2023-04" db="EMBL/GenBank/DDBJ databases">
        <title>Genomic characterization of faba bean (Vicia faba) microsymbionts in Mexican soils.</title>
        <authorList>
            <person name="Rivera Orduna F.N."/>
            <person name="Guevara-Luna J."/>
            <person name="Yan J."/>
            <person name="Arroyo-Herrera I."/>
            <person name="Li Y."/>
            <person name="Vasquez-Murrieta M.S."/>
            <person name="Wang E.T."/>
        </authorList>
    </citation>
    <scope>NUCLEOTIDE SEQUENCE</scope>
    <source>
        <strain evidence="1">CH26</strain>
    </source>
</reference>
<dbReference type="InterPro" id="IPR036271">
    <property type="entry name" value="Tet_transcr_reg_TetR-rel_C_sf"/>
</dbReference>
<evidence type="ECO:0000313" key="2">
    <source>
        <dbReference type="Proteomes" id="UP001268610"/>
    </source>
</evidence>
<comment type="caution">
    <text evidence="1">The sequence shown here is derived from an EMBL/GenBank/DDBJ whole genome shotgun (WGS) entry which is preliminary data.</text>
</comment>
<organism evidence="1 2">
    <name type="scientific">Rhizobium hidalgonense</name>
    <dbReference type="NCBI Taxonomy" id="1538159"/>
    <lineage>
        <taxon>Bacteria</taxon>
        <taxon>Pseudomonadati</taxon>
        <taxon>Pseudomonadota</taxon>
        <taxon>Alphaproteobacteria</taxon>
        <taxon>Hyphomicrobiales</taxon>
        <taxon>Rhizobiaceae</taxon>
        <taxon>Rhizobium/Agrobacterium group</taxon>
        <taxon>Rhizobium</taxon>
    </lineage>
</organism>
<dbReference type="Gene3D" id="1.10.357.10">
    <property type="entry name" value="Tetracycline Repressor, domain 2"/>
    <property type="match status" value="1"/>
</dbReference>
<accession>A0AAJ2GZH0</accession>
<sequence length="116" mass="12968">VKHYIENYQLRLNELWAESPASPQSSTAQSAYNKLINYFSLWINDPLTSCGWADTCLVVKLAAEVSDLSEDMRSIMAHGVENLIARVSELIQAGKIDRSISIQGDTFANAQVIYQM</sequence>
<feature type="non-terminal residue" evidence="1">
    <location>
        <position position="116"/>
    </location>
</feature>
<dbReference type="SUPFAM" id="SSF48498">
    <property type="entry name" value="Tetracyclin repressor-like, C-terminal domain"/>
    <property type="match status" value="1"/>
</dbReference>
<evidence type="ECO:0000313" key="1">
    <source>
        <dbReference type="EMBL" id="MDR9778762.1"/>
    </source>
</evidence>
<proteinExistence type="predicted"/>
<dbReference type="EMBL" id="JAVLSF010001184">
    <property type="protein sequence ID" value="MDR9778762.1"/>
    <property type="molecule type" value="Genomic_DNA"/>
</dbReference>
<feature type="non-terminal residue" evidence="1">
    <location>
        <position position="1"/>
    </location>
</feature>
<name>A0AAJ2GZH0_9HYPH</name>
<protein>
    <submittedName>
        <fullName evidence="1">TetR/AcrR family transcriptional regulator</fullName>
    </submittedName>
</protein>
<gene>
    <name evidence="1" type="ORF">RJJ65_40155</name>
</gene>
<dbReference type="Proteomes" id="UP001268610">
    <property type="component" value="Unassembled WGS sequence"/>
</dbReference>